<dbReference type="Proteomes" id="UP000320643">
    <property type="component" value="Unassembled WGS sequence"/>
</dbReference>
<dbReference type="Pfam" id="PF10990">
    <property type="entry name" value="DUF2809"/>
    <property type="match status" value="1"/>
</dbReference>
<sequence>MKQRLIYLVIALLTIITGLLARHRQDLFPDMVNLYLGDVLYAFMMYYFYSFLLPHTKSLHRAVIALVTCYAIEAFQLYEAPWATALRATLFGRLVLGSGFLWSDLLAYFIGIVLAFWPDRFWLAKDGAVA</sequence>
<keyword evidence="1" id="KW-0472">Membrane</keyword>
<feature type="transmembrane region" description="Helical" evidence="1">
    <location>
        <begin position="90"/>
        <end position="117"/>
    </location>
</feature>
<name>A0A552V5H0_9FLAO</name>
<feature type="transmembrane region" description="Helical" evidence="1">
    <location>
        <begin position="31"/>
        <end position="49"/>
    </location>
</feature>
<evidence type="ECO:0000313" key="3">
    <source>
        <dbReference type="Proteomes" id="UP000320643"/>
    </source>
</evidence>
<accession>A0A552V5H0</accession>
<comment type="caution">
    <text evidence="2">The sequence shown here is derived from an EMBL/GenBank/DDBJ whole genome shotgun (WGS) entry which is preliminary data.</text>
</comment>
<reference evidence="2 3" key="1">
    <citation type="submission" date="2019-07" db="EMBL/GenBank/DDBJ databases">
        <title>Flavobacterium sp. nov., isolated from glacier ice.</title>
        <authorList>
            <person name="Liu Q."/>
            <person name="Xin Y.-H."/>
        </authorList>
    </citation>
    <scope>NUCLEOTIDE SEQUENCE [LARGE SCALE GENOMIC DNA]</scope>
    <source>
        <strain evidence="2 3">ZT4R6</strain>
    </source>
</reference>
<protein>
    <submittedName>
        <fullName evidence="2">DUF2809 domain-containing protein</fullName>
    </submittedName>
</protein>
<evidence type="ECO:0000256" key="1">
    <source>
        <dbReference type="SAM" id="Phobius"/>
    </source>
</evidence>
<proteinExistence type="predicted"/>
<keyword evidence="1" id="KW-1133">Transmembrane helix</keyword>
<gene>
    <name evidence="2" type="ORF">FMM05_05575</name>
</gene>
<dbReference type="OrthoDB" id="5360192at2"/>
<keyword evidence="1" id="KW-0812">Transmembrane</keyword>
<dbReference type="RefSeq" id="WP_143372356.1">
    <property type="nucleotide sequence ID" value="NZ_VJVZ01000003.1"/>
</dbReference>
<dbReference type="EMBL" id="VJVZ01000003">
    <property type="protein sequence ID" value="TRW25691.1"/>
    <property type="molecule type" value="Genomic_DNA"/>
</dbReference>
<keyword evidence="3" id="KW-1185">Reference proteome</keyword>
<evidence type="ECO:0000313" key="2">
    <source>
        <dbReference type="EMBL" id="TRW25691.1"/>
    </source>
</evidence>
<dbReference type="AlphaFoldDB" id="A0A552V5H0"/>
<organism evidence="2 3">
    <name type="scientific">Flavobacterium zepuense</name>
    <dbReference type="NCBI Taxonomy" id="2593302"/>
    <lineage>
        <taxon>Bacteria</taxon>
        <taxon>Pseudomonadati</taxon>
        <taxon>Bacteroidota</taxon>
        <taxon>Flavobacteriia</taxon>
        <taxon>Flavobacteriales</taxon>
        <taxon>Flavobacteriaceae</taxon>
        <taxon>Flavobacterium</taxon>
    </lineage>
</organism>
<dbReference type="InterPro" id="IPR021257">
    <property type="entry name" value="DUF2809"/>
</dbReference>